<evidence type="ECO:0000313" key="1">
    <source>
        <dbReference type="EnsemblPlants" id="AVESA.00010b.r2.7CG0687830.1.CDS.1"/>
    </source>
</evidence>
<dbReference type="EnsemblPlants" id="AVESA.00010b.r2.7CG0687830.1">
    <property type="protein sequence ID" value="AVESA.00010b.r2.7CG0687830.1.CDS.1"/>
    <property type="gene ID" value="AVESA.00010b.r2.7CG0687830"/>
</dbReference>
<sequence length="147" mass="16704">MASSRFATGNQTRGSGSRKDESVNNMLLRLGIDDDEIDDLAFEEQEDAPKEGIKWMALARVHTIKNFSPQTFEQHMRVAWSPAREVKFNHHEGNLFTIQCFCLGDWLKVEQGGPGCLGNMWCVLNCMMVSPHQRLLILTFFNVDSDP</sequence>
<keyword evidence="2" id="KW-1185">Reference proteome</keyword>
<dbReference type="Proteomes" id="UP001732700">
    <property type="component" value="Chromosome 7C"/>
</dbReference>
<name>A0ACD6A4J7_AVESA</name>
<accession>A0ACD6A4J7</accession>
<protein>
    <submittedName>
        <fullName evidence="1">Uncharacterized protein</fullName>
    </submittedName>
</protein>
<proteinExistence type="predicted"/>
<reference evidence="1" key="1">
    <citation type="submission" date="2021-05" db="EMBL/GenBank/DDBJ databases">
        <authorList>
            <person name="Scholz U."/>
            <person name="Mascher M."/>
            <person name="Fiebig A."/>
        </authorList>
    </citation>
    <scope>NUCLEOTIDE SEQUENCE [LARGE SCALE GENOMIC DNA]</scope>
</reference>
<evidence type="ECO:0000313" key="2">
    <source>
        <dbReference type="Proteomes" id="UP001732700"/>
    </source>
</evidence>
<reference evidence="1" key="2">
    <citation type="submission" date="2025-09" db="UniProtKB">
        <authorList>
            <consortium name="EnsemblPlants"/>
        </authorList>
    </citation>
    <scope>IDENTIFICATION</scope>
</reference>
<organism evidence="1 2">
    <name type="scientific">Avena sativa</name>
    <name type="common">Oat</name>
    <dbReference type="NCBI Taxonomy" id="4498"/>
    <lineage>
        <taxon>Eukaryota</taxon>
        <taxon>Viridiplantae</taxon>
        <taxon>Streptophyta</taxon>
        <taxon>Embryophyta</taxon>
        <taxon>Tracheophyta</taxon>
        <taxon>Spermatophyta</taxon>
        <taxon>Magnoliopsida</taxon>
        <taxon>Liliopsida</taxon>
        <taxon>Poales</taxon>
        <taxon>Poaceae</taxon>
        <taxon>BOP clade</taxon>
        <taxon>Pooideae</taxon>
        <taxon>Poodae</taxon>
        <taxon>Poeae</taxon>
        <taxon>Poeae Chloroplast Group 1 (Aveneae type)</taxon>
        <taxon>Aveninae</taxon>
        <taxon>Avena</taxon>
    </lineage>
</organism>